<dbReference type="AlphaFoldDB" id="A0A652KDQ9"/>
<evidence type="ECO:0008006" key="2">
    <source>
        <dbReference type="Google" id="ProtNLM"/>
    </source>
</evidence>
<feature type="non-terminal residue" evidence="1">
    <location>
        <position position="1"/>
    </location>
</feature>
<proteinExistence type="predicted"/>
<dbReference type="EMBL" id="RDBM01000074">
    <property type="protein sequence ID" value="TXS21831.1"/>
    <property type="molecule type" value="Genomic_DNA"/>
</dbReference>
<sequence length="64" mass="7173">LTVSHHEGHVRAVYDSRLHTVSESIRTLRRERLVSVEGMQETPGEETVVDLELTSKGERVAAMS</sequence>
<reference evidence="1" key="1">
    <citation type="submission" date="2018-10" db="EMBL/GenBank/DDBJ databases">
        <authorList>
            <person name="Hariharan J."/>
            <person name="Choudoir M.J."/>
            <person name="Diebold P."/>
            <person name="Panke-Buisse K."/>
            <person name="Campbell A.N."/>
            <person name="Buckley D.H."/>
        </authorList>
    </citation>
    <scope>NUCLEOTIDE SEQUENCE</scope>
    <source>
        <strain evidence="1">Gb1</strain>
    </source>
</reference>
<dbReference type="RefSeq" id="WP_187282039.1">
    <property type="nucleotide sequence ID" value="NZ_RDBM01000074.1"/>
</dbReference>
<comment type="caution">
    <text evidence="1">The sequence shown here is derived from an EMBL/GenBank/DDBJ whole genome shotgun (WGS) entry which is preliminary data.</text>
</comment>
<accession>A0A652KDQ9</accession>
<protein>
    <recommendedName>
        <fullName evidence="2">MarR family transcriptional regulator</fullName>
    </recommendedName>
</protein>
<evidence type="ECO:0000313" key="1">
    <source>
        <dbReference type="EMBL" id="TXS21831.1"/>
    </source>
</evidence>
<name>A0A652KDQ9_9ACTN</name>
<gene>
    <name evidence="1" type="ORF">EAO74_37080</name>
</gene>
<organism evidence="1">
    <name type="scientific">Streptomyces sp. gb1(2016)</name>
    <dbReference type="NCBI Taxonomy" id="1828321"/>
    <lineage>
        <taxon>Bacteria</taxon>
        <taxon>Bacillati</taxon>
        <taxon>Actinomycetota</taxon>
        <taxon>Actinomycetes</taxon>
        <taxon>Kitasatosporales</taxon>
        <taxon>Streptomycetaceae</taxon>
        <taxon>Streptomyces</taxon>
    </lineage>
</organism>